<dbReference type="InterPro" id="IPR012312">
    <property type="entry name" value="Hemerythrin-like"/>
</dbReference>
<evidence type="ECO:0000256" key="1">
    <source>
        <dbReference type="ARBA" id="ARBA00010587"/>
    </source>
</evidence>
<feature type="domain" description="Hemerythrin-like" evidence="7">
    <location>
        <begin position="18"/>
        <end position="119"/>
    </location>
</feature>
<evidence type="ECO:0000256" key="6">
    <source>
        <dbReference type="PIRSR" id="PIRSR002033-1"/>
    </source>
</evidence>
<feature type="binding site" evidence="6">
    <location>
        <position position="60"/>
    </location>
    <ligand>
        <name>Fe cation</name>
        <dbReference type="ChEBI" id="CHEBI:24875"/>
        <label>1</label>
    </ligand>
</feature>
<evidence type="ECO:0000259" key="7">
    <source>
        <dbReference type="Pfam" id="PF01814"/>
    </source>
</evidence>
<feature type="binding site" evidence="6">
    <location>
        <position position="56"/>
    </location>
    <ligand>
        <name>Fe cation</name>
        <dbReference type="ChEBI" id="CHEBI:24875"/>
        <label>1</label>
    </ligand>
</feature>
<dbReference type="InterPro" id="IPR012827">
    <property type="entry name" value="Hemerythrin_metal-bd"/>
</dbReference>
<dbReference type="PRINTS" id="PR00186">
    <property type="entry name" value="HEMERYTHRIN"/>
</dbReference>
<dbReference type="Pfam" id="PF01814">
    <property type="entry name" value="Hemerythrin"/>
    <property type="match status" value="1"/>
</dbReference>
<organism evidence="8">
    <name type="scientific">Phascolosoma esculenta</name>
    <dbReference type="NCBI Taxonomy" id="419950"/>
    <lineage>
        <taxon>Eukaryota</taxon>
        <taxon>Metazoa</taxon>
        <taxon>Spiralia</taxon>
        <taxon>Lophotrochozoa</taxon>
        <taxon>Annelida</taxon>
        <taxon>Sipuncula</taxon>
        <taxon>Phascolosomatidea</taxon>
        <taxon>Phascolosomatiformes</taxon>
        <taxon>Phascolosomatidae</taxon>
        <taxon>Phascolosoma</taxon>
    </lineage>
</organism>
<evidence type="ECO:0000256" key="5">
    <source>
        <dbReference type="ARBA" id="ARBA00023004"/>
    </source>
</evidence>
<feature type="binding site" evidence="6">
    <location>
        <position position="75"/>
    </location>
    <ligand>
        <name>Fe cation</name>
        <dbReference type="ChEBI" id="CHEBI:24875"/>
        <label>2</label>
    </ligand>
</feature>
<dbReference type="GO" id="GO:0005344">
    <property type="term" value="F:oxygen carrier activity"/>
    <property type="evidence" value="ECO:0007669"/>
    <property type="project" value="UniProtKB-KW"/>
</dbReference>
<feature type="binding site" evidence="6">
    <location>
        <position position="60"/>
    </location>
    <ligand>
        <name>Fe cation</name>
        <dbReference type="ChEBI" id="CHEBI:24875"/>
        <label>2</label>
    </ligand>
</feature>
<feature type="binding site" evidence="6">
    <location>
        <position position="113"/>
    </location>
    <ligand>
        <name>Fe cation</name>
        <dbReference type="ChEBI" id="CHEBI:24875"/>
        <label>2</label>
    </ligand>
</feature>
<dbReference type="PANTHER" id="PTHR37164:SF1">
    <property type="entry name" value="BACTERIOHEMERYTHRIN"/>
    <property type="match status" value="1"/>
</dbReference>
<feature type="binding site" evidence="6">
    <location>
        <position position="113"/>
    </location>
    <ligand>
        <name>Fe cation</name>
        <dbReference type="ChEBI" id="CHEBI:24875"/>
        <label>1</label>
    </ligand>
</feature>
<keyword evidence="3" id="KW-0561">Oxygen transport</keyword>
<reference evidence="8" key="1">
    <citation type="submission" date="2007-12" db="EMBL/GenBank/DDBJ databases">
        <title>Structure and evolution of hemerythrin in Phascolosoma esculenta.</title>
        <authorList>
            <person name="Du L.L."/>
            <person name="Li T.W."/>
            <person name="Su X.R."/>
            <person name="Li D.F."/>
            <person name="He J.J."/>
            <person name="Wang M.Q."/>
        </authorList>
    </citation>
    <scope>NUCLEOTIDE SEQUENCE</scope>
</reference>
<dbReference type="CDD" id="cd12107">
    <property type="entry name" value="Hemerythrin"/>
    <property type="match status" value="1"/>
</dbReference>
<evidence type="ECO:0000256" key="4">
    <source>
        <dbReference type="ARBA" id="ARBA00022723"/>
    </source>
</evidence>
<dbReference type="InterPro" id="IPR002063">
    <property type="entry name" value="Haemerythrin"/>
</dbReference>
<dbReference type="InterPro" id="IPR035938">
    <property type="entry name" value="Hemerythrin-like_sf"/>
</dbReference>
<name>B6CPA3_9ANNE</name>
<dbReference type="EMBL" id="EU368753">
    <property type="protein sequence ID" value="ACA62947.1"/>
    <property type="molecule type" value="mRNA"/>
</dbReference>
<comment type="similarity">
    <text evidence="1">Belongs to the hemerythrin family.</text>
</comment>
<feature type="binding site" evidence="6">
    <location>
        <position position="108"/>
    </location>
    <ligand>
        <name>Fe cation</name>
        <dbReference type="ChEBI" id="CHEBI:24875"/>
        <label>2</label>
    </ligand>
</feature>
<evidence type="ECO:0000256" key="2">
    <source>
        <dbReference type="ARBA" id="ARBA00022448"/>
    </source>
</evidence>
<reference evidence="8" key="2">
    <citation type="journal article" date="2013" name="Genes Genomics">
        <title>Cloning and characterization of hemerythrin gene from Sipuncula Phascolosoma esculenta.</title>
        <authorList>
            <person name="Liu Y."/>
            <person name="Li C."/>
            <person name="Su X."/>
            <person name="Wang M."/>
            <person name="Li Y."/>
            <person name="Li Y."/>
            <person name="Li T."/>
        </authorList>
    </citation>
    <scope>NUCLEOTIDE SEQUENCE</scope>
</reference>
<dbReference type="PIRSF" id="PIRSF002033">
    <property type="entry name" value="Hemerythrin"/>
    <property type="match status" value="1"/>
</dbReference>
<dbReference type="PANTHER" id="PTHR37164">
    <property type="entry name" value="BACTERIOHEMERYTHRIN"/>
    <property type="match status" value="1"/>
</dbReference>
<evidence type="ECO:0000256" key="3">
    <source>
        <dbReference type="ARBA" id="ARBA00022621"/>
    </source>
</evidence>
<evidence type="ECO:0000313" key="8">
    <source>
        <dbReference type="EMBL" id="ACA62947.1"/>
    </source>
</evidence>
<dbReference type="Gene3D" id="1.20.120.50">
    <property type="entry name" value="Hemerythrin-like"/>
    <property type="match status" value="1"/>
</dbReference>
<dbReference type="SUPFAM" id="SSF47188">
    <property type="entry name" value="Hemerythrin-like"/>
    <property type="match status" value="1"/>
</dbReference>
<dbReference type="AlphaFoldDB" id="B6CPA3"/>
<sequence>MGFPVPDPYVWDESFKVFYDDLDNQHKQLFQGLFSMGANPGSQAALDNAYAVLNSHFLFEEAAMQVAKYAGYPPHKKAHDDFLAEVHGKSVPLDAGFVNYTKDWLVQHIKTIDFKYKGKL</sequence>
<dbReference type="PROSITE" id="PS00550">
    <property type="entry name" value="HEMERYTHRINS"/>
    <property type="match status" value="1"/>
</dbReference>
<dbReference type="GO" id="GO:0005506">
    <property type="term" value="F:iron ion binding"/>
    <property type="evidence" value="ECO:0007669"/>
    <property type="project" value="InterPro"/>
</dbReference>
<keyword evidence="2" id="KW-0813">Transport</keyword>
<keyword evidence="4 6" id="KW-0479">Metal-binding</keyword>
<dbReference type="NCBIfam" id="TIGR02481">
    <property type="entry name" value="hemeryth_dom"/>
    <property type="match status" value="1"/>
</dbReference>
<dbReference type="NCBIfam" id="TIGR00058">
    <property type="entry name" value="Hemerythrin"/>
    <property type="match status" value="1"/>
</dbReference>
<dbReference type="InterPro" id="IPR050669">
    <property type="entry name" value="Hemerythrin"/>
</dbReference>
<dbReference type="InterPro" id="IPR016131">
    <property type="entry name" value="Haemerythrin_Fe_BS"/>
</dbReference>
<protein>
    <submittedName>
        <fullName evidence="8">Hemerythrin</fullName>
    </submittedName>
</protein>
<accession>B6CPA3</accession>
<proteinExistence type="evidence at transcript level"/>
<keyword evidence="5 6" id="KW-0408">Iron</keyword>
<feature type="binding site" evidence="6">
    <location>
        <position position="26"/>
    </location>
    <ligand>
        <name>Fe cation</name>
        <dbReference type="ChEBI" id="CHEBI:24875"/>
        <label>1</label>
    </ligand>
</feature>
<feature type="binding site" evidence="6">
    <location>
        <position position="79"/>
    </location>
    <ligand>
        <name>Fe cation</name>
        <dbReference type="ChEBI" id="CHEBI:24875"/>
        <label>2</label>
    </ligand>
</feature>